<protein>
    <submittedName>
        <fullName evidence="2">Uncharacterized protein</fullName>
    </submittedName>
</protein>
<reference evidence="2" key="3">
    <citation type="journal article" date="2001" name="Genome Res.">
        <title>Genome evolution at the genus level: comparison of three complete genomes of hyperthermophilic archaea.</title>
        <authorList>
            <person name="Lecompte O."/>
            <person name="Ripp R."/>
            <person name="Puzos-Barbe V."/>
            <person name="Duprat S."/>
            <person name="Heilig R."/>
            <person name="Dietrich J."/>
            <person name="Thierry J.C."/>
            <person name="Poch O."/>
        </authorList>
    </citation>
    <scope>NUCLEOTIDE SEQUENCE</scope>
    <source>
        <strain evidence="2">Orsay</strain>
    </source>
</reference>
<name>Q9UZX2_PYRAB</name>
<feature type="transmembrane region" description="Helical" evidence="1">
    <location>
        <begin position="166"/>
        <end position="183"/>
    </location>
</feature>
<evidence type="ECO:0000313" key="4">
    <source>
        <dbReference type="Proteomes" id="UP000000810"/>
    </source>
</evidence>
<evidence type="ECO:0000313" key="2">
    <source>
        <dbReference type="EMBL" id="CAB49934.1"/>
    </source>
</evidence>
<dbReference type="EMBL" id="HE613800">
    <property type="protein sequence ID" value="CCE70432.1"/>
    <property type="molecule type" value="Genomic_DNA"/>
</dbReference>
<accession>Q9UZX2</accession>
<dbReference type="Proteomes" id="UP000009139">
    <property type="component" value="Chromosome"/>
</dbReference>
<reference evidence="2 4" key="4">
    <citation type="journal article" date="2003" name="Mol. Microbiol.">
        <title>An integrated analysis of the genome of the hyperthermophilic archaeon Pyrococcus abyssi.</title>
        <authorList>
            <person name="Cohen G."/>
            <person name="Barbe V."/>
            <person name="Flament D."/>
            <person name="Galperin M."/>
            <person name="Heilig R."/>
            <person name="Ripp R."/>
            <person name="Lecompte O."/>
            <person name="Prieur D."/>
            <person name="Poch O."/>
            <person name="Quellerou J."/>
            <person name="Thierry J.C."/>
            <person name="Van der Oost J."/>
            <person name="Weissenbach J."/>
            <person name="Zivanovic Y."/>
            <person name="Forterre P."/>
        </authorList>
    </citation>
    <scope>NUCLEOTIDE SEQUENCE [LARGE SCALE GENOMIC DNA]</scope>
    <source>
        <strain evidence="4">GE5 / Orsay</strain>
        <strain evidence="2">Orsay</strain>
    </source>
</reference>
<keyword evidence="1" id="KW-0812">Transmembrane</keyword>
<gene>
    <name evidence="2" type="ordered locus">PAB1688</name>
</gene>
<evidence type="ECO:0000313" key="3">
    <source>
        <dbReference type="EMBL" id="CCE70432.1"/>
    </source>
</evidence>
<reference evidence="2" key="1">
    <citation type="submission" date="1999-07" db="EMBL/GenBank/DDBJ databases">
        <authorList>
            <person name="Genoscope"/>
        </authorList>
    </citation>
    <scope>NUCLEOTIDE SEQUENCE</scope>
    <source>
        <strain evidence="2">Orsay</strain>
    </source>
</reference>
<dbReference type="STRING" id="272844.PAB1688"/>
<organism evidence="2 4">
    <name type="scientific">Pyrococcus abyssi (strain GE5 / Orsay)</name>
    <dbReference type="NCBI Taxonomy" id="272844"/>
    <lineage>
        <taxon>Archaea</taxon>
        <taxon>Methanobacteriati</taxon>
        <taxon>Methanobacteriota</taxon>
        <taxon>Thermococci</taxon>
        <taxon>Thermococcales</taxon>
        <taxon>Thermococcaceae</taxon>
        <taxon>Pyrococcus</taxon>
    </lineage>
</organism>
<dbReference type="eggNOG" id="arCOG05814">
    <property type="taxonomic scope" value="Archaea"/>
</dbReference>
<dbReference type="PATRIC" id="fig|272844.11.peg.1077"/>
<keyword evidence="1" id="KW-1133">Transmembrane helix</keyword>
<evidence type="ECO:0000256" key="1">
    <source>
        <dbReference type="SAM" id="Phobius"/>
    </source>
</evidence>
<dbReference type="AlphaFoldDB" id="Q9UZX2"/>
<proteinExistence type="predicted"/>
<evidence type="ECO:0000313" key="5">
    <source>
        <dbReference type="Proteomes" id="UP000009139"/>
    </source>
</evidence>
<reference evidence="2" key="2">
    <citation type="journal article" date="2000" name="J. Mol. Biol.">
        <title>Archaeal homologs of eukaryotic methylation guide small nucleolar RNAs: lessons from the Pyrococcus genomes.</title>
        <authorList>
            <person name="Gaspin C."/>
            <person name="Cavaille J."/>
            <person name="Erauso G."/>
        </authorList>
    </citation>
    <scope>NUCLEOTIDE SEQUENCE</scope>
    <source>
        <strain evidence="2">Orsay</strain>
    </source>
</reference>
<dbReference type="Proteomes" id="UP000000810">
    <property type="component" value="Chromosome"/>
</dbReference>
<dbReference type="Pfam" id="PF09658">
    <property type="entry name" value="Cas_Csx9"/>
    <property type="match status" value="1"/>
</dbReference>
<keyword evidence="4" id="KW-1185">Reference proteome</keyword>
<dbReference type="CDD" id="cd09745">
    <property type="entry name" value="Cas8a2_I-A"/>
    <property type="match status" value="1"/>
</dbReference>
<dbReference type="NCBIfam" id="TIGR02671">
    <property type="entry name" value="cas_csx9"/>
    <property type="match status" value="1"/>
</dbReference>
<dbReference type="PIR" id="A75079">
    <property type="entry name" value="A75079"/>
</dbReference>
<sequence>MILEAIARLPFEGLSKELITLGFSWIVMDAGLSPNPNDFADAIENSMDTLKKRAMMNSSRIGKNDRNSYDRVFSKWFGVKAPDTYMELFELVINETIKLLRSGKIDPAKSLQSITRNKNGTYLGQAYNGEYAITPAVIKQPEYYEFQSEFLKPTAGQKAQIYLDPLWFSLLSMGFLTAFAGYIRKRYYLMTKPGIEVYFPDVEEILIDGIIALTDAGISSRARLDAEELYELRIVMKLAEEGRKVPEMTYPIALHISLEGQVYTELKTLQLDLKELSNYLATYVKKIENYRVMGVDLKVKLKEGEKYPLWALVDIAEKELNKGVSGDRELLAYIFVKDLYRAVNSGRKELIEDSIFRLFRQGRGLLEGEGRASGELRKVLRVFMQEDHLEVLI</sequence>
<reference evidence="3 5" key="5">
    <citation type="journal article" date="2012" name="Curr. Microbiol.">
        <title>Re-annotation of two hyperthermophilic archaea Pyrococcus abyssi GE5 and Pyrococcus furiosus DSM 3638.</title>
        <authorList>
            <person name="Gao J."/>
            <person name="Wang J."/>
        </authorList>
    </citation>
    <scope>GENOME REANNOTATION</scope>
    <source>
        <strain evidence="3">GE5</strain>
        <strain evidence="5">GE5 / Orsay</strain>
    </source>
</reference>
<keyword evidence="1" id="KW-0472">Membrane</keyword>
<dbReference type="RefSeq" id="WP_010868141.1">
    <property type="nucleotide sequence ID" value="NC_000868.1"/>
</dbReference>
<dbReference type="HOGENOM" id="CLU_697585_0_0_2"/>
<dbReference type="EMBL" id="AJ248286">
    <property type="protein sequence ID" value="CAB49934.1"/>
    <property type="molecule type" value="Genomic_DNA"/>
</dbReference>
<dbReference type="KEGG" id="pab:PAB1688"/>
<dbReference type="OrthoDB" id="96705at2157"/>
<dbReference type="InterPro" id="IPR013488">
    <property type="entry name" value="CRISPR-assoc_prot_Csx9/Cas8a2"/>
</dbReference>